<dbReference type="SUPFAM" id="SSF56112">
    <property type="entry name" value="Protein kinase-like (PK-like)"/>
    <property type="match status" value="1"/>
</dbReference>
<dbReference type="CDD" id="cd05154">
    <property type="entry name" value="ACAD10_11_N-like"/>
    <property type="match status" value="1"/>
</dbReference>
<evidence type="ECO:0000259" key="1">
    <source>
        <dbReference type="Pfam" id="PF01636"/>
    </source>
</evidence>
<dbReference type="EMBL" id="JAGINP010000011">
    <property type="protein sequence ID" value="MBP2293414.1"/>
    <property type="molecule type" value="Genomic_DNA"/>
</dbReference>
<dbReference type="InterPro" id="IPR002575">
    <property type="entry name" value="Aminoglycoside_PTrfase"/>
</dbReference>
<dbReference type="PANTHER" id="PTHR21310:SF57">
    <property type="entry name" value="BLR2944 PROTEIN"/>
    <property type="match status" value="1"/>
</dbReference>
<dbReference type="InterPro" id="IPR041726">
    <property type="entry name" value="ACAD10_11_N"/>
</dbReference>
<organism evidence="2 3">
    <name type="scientific">Azospirillum rugosum</name>
    <dbReference type="NCBI Taxonomy" id="416170"/>
    <lineage>
        <taxon>Bacteria</taxon>
        <taxon>Pseudomonadati</taxon>
        <taxon>Pseudomonadota</taxon>
        <taxon>Alphaproteobacteria</taxon>
        <taxon>Rhodospirillales</taxon>
        <taxon>Azospirillaceae</taxon>
        <taxon>Azospirillum</taxon>
    </lineage>
</organism>
<dbReference type="Gene3D" id="3.30.200.20">
    <property type="entry name" value="Phosphorylase Kinase, domain 1"/>
    <property type="match status" value="1"/>
</dbReference>
<dbReference type="Proteomes" id="UP000781958">
    <property type="component" value="Unassembled WGS sequence"/>
</dbReference>
<feature type="domain" description="Aminoglycoside phosphotransferase" evidence="1">
    <location>
        <begin position="63"/>
        <end position="278"/>
    </location>
</feature>
<gene>
    <name evidence="2" type="ORF">J2851_003197</name>
</gene>
<protein>
    <submittedName>
        <fullName evidence="2">Aminoglycoside phosphotransferase (APT) family kinase protein</fullName>
    </submittedName>
</protein>
<keyword evidence="3" id="KW-1185">Reference proteome</keyword>
<evidence type="ECO:0000313" key="3">
    <source>
        <dbReference type="Proteomes" id="UP000781958"/>
    </source>
</evidence>
<dbReference type="InterPro" id="IPR011009">
    <property type="entry name" value="Kinase-like_dom_sf"/>
</dbReference>
<comment type="caution">
    <text evidence="2">The sequence shown here is derived from an EMBL/GenBank/DDBJ whole genome shotgun (WGS) entry which is preliminary data.</text>
</comment>
<dbReference type="PANTHER" id="PTHR21310">
    <property type="entry name" value="AMINOGLYCOSIDE PHOSPHOTRANSFERASE-RELATED-RELATED"/>
    <property type="match status" value="1"/>
</dbReference>
<reference evidence="2 3" key="1">
    <citation type="submission" date="2021-03" db="EMBL/GenBank/DDBJ databases">
        <title>Genomic Encyclopedia of Type Strains, Phase III (KMG-III): the genomes of soil and plant-associated and newly described type strains.</title>
        <authorList>
            <person name="Whitman W."/>
        </authorList>
    </citation>
    <scope>NUCLEOTIDE SEQUENCE [LARGE SCALE GENOMIC DNA]</scope>
    <source>
        <strain evidence="2 3">IMMIB AFH-6</strain>
    </source>
</reference>
<keyword evidence="2" id="KW-0808">Transferase</keyword>
<dbReference type="Pfam" id="PF01636">
    <property type="entry name" value="APH"/>
    <property type="match status" value="1"/>
</dbReference>
<proteinExistence type="predicted"/>
<sequence>MGAQTSAMIDDTSRPRLEAWLAEATGATRVTVADEGRLGGGAISLNLAVTLDVDGGPQSGRHACVLRAQSAAGIQASISKGQEFAVLRAAFDAGVAAPEPIAACADPAVLGAEFYVMRRATGVGAGHKVVKSDQPQRDLARELGRQLGRLHRAGPDTPGLGDLPVPNPCPALDAVHAYKAWMGGVATCDPVLAWGLRWLEVNAPPPGEVVLCHRDFRTGNYLVKDGQLTAILDWEFAGFSDPMEDLGWFCARSWRFGRNDREAGGLADREDFYAGYEETSGRKVDHQSVAYWEASAYVRWAAIAILQGRRHTSGEEPSLELALTGRMLPEIELDLLRHLKAIGTLTTEAGVG</sequence>
<keyword evidence="2" id="KW-0418">Kinase</keyword>
<accession>A0ABS4SLH6</accession>
<dbReference type="RefSeq" id="WP_209767351.1">
    <property type="nucleotide sequence ID" value="NZ_JAGINP010000011.1"/>
</dbReference>
<dbReference type="Gene3D" id="3.90.1200.10">
    <property type="match status" value="1"/>
</dbReference>
<dbReference type="InterPro" id="IPR051678">
    <property type="entry name" value="AGP_Transferase"/>
</dbReference>
<dbReference type="GO" id="GO:0016301">
    <property type="term" value="F:kinase activity"/>
    <property type="evidence" value="ECO:0007669"/>
    <property type="project" value="UniProtKB-KW"/>
</dbReference>
<evidence type="ECO:0000313" key="2">
    <source>
        <dbReference type="EMBL" id="MBP2293414.1"/>
    </source>
</evidence>
<name>A0ABS4SLH6_9PROT</name>